<keyword evidence="9 16" id="KW-0547">Nucleotide-binding</keyword>
<dbReference type="PROSITE" id="PS00108">
    <property type="entry name" value="PROTEIN_KINASE_ST"/>
    <property type="match status" value="1"/>
</dbReference>
<dbReference type="InterPro" id="IPR050528">
    <property type="entry name" value="L-type_Lectin-RKs"/>
</dbReference>
<dbReference type="Gene3D" id="1.10.510.10">
    <property type="entry name" value="Transferase(Phosphotransferase) domain 1"/>
    <property type="match status" value="1"/>
</dbReference>
<keyword evidence="20" id="KW-1185">Reference proteome</keyword>
<dbReference type="GO" id="GO:0005886">
    <property type="term" value="C:plasma membrane"/>
    <property type="evidence" value="ECO:0007669"/>
    <property type="project" value="UniProtKB-SubCell"/>
</dbReference>
<evidence type="ECO:0000256" key="6">
    <source>
        <dbReference type="ARBA" id="ARBA00022679"/>
    </source>
</evidence>
<evidence type="ECO:0000256" key="14">
    <source>
        <dbReference type="ARBA" id="ARBA00023170"/>
    </source>
</evidence>
<comment type="similarity">
    <text evidence="3">In the C-terminal section; belongs to the protein kinase superfamily. Ser/Thr protein kinase family.</text>
</comment>
<name>A0AAQ3SHU1_PASNO</name>
<gene>
    <name evidence="19" type="ORF">U9M48_001029</name>
</gene>
<keyword evidence="11 16" id="KW-0067">ATP-binding</keyword>
<dbReference type="GO" id="GO:0002229">
    <property type="term" value="P:defense response to oomycetes"/>
    <property type="evidence" value="ECO:0007669"/>
    <property type="project" value="UniProtKB-ARBA"/>
</dbReference>
<dbReference type="FunFam" id="1.10.510.10:FF:000240">
    <property type="entry name" value="Lectin-domain containing receptor kinase A4.3"/>
    <property type="match status" value="1"/>
</dbReference>
<comment type="subcellular location">
    <subcellularLocation>
        <location evidence="1">Cell membrane</location>
        <topology evidence="1">Single-pass type I membrane protein</topology>
    </subcellularLocation>
</comment>
<dbReference type="GO" id="GO:0004674">
    <property type="term" value="F:protein serine/threonine kinase activity"/>
    <property type="evidence" value="ECO:0007669"/>
    <property type="project" value="UniProtKB-KW"/>
</dbReference>
<evidence type="ECO:0000256" key="10">
    <source>
        <dbReference type="ARBA" id="ARBA00022777"/>
    </source>
</evidence>
<dbReference type="AlphaFoldDB" id="A0AAQ3SHU1"/>
<evidence type="ECO:0000313" key="20">
    <source>
        <dbReference type="Proteomes" id="UP001341281"/>
    </source>
</evidence>
<comment type="similarity">
    <text evidence="17">Belongs to the protein kinase superfamily.</text>
</comment>
<organism evidence="19 20">
    <name type="scientific">Paspalum notatum var. saurae</name>
    <dbReference type="NCBI Taxonomy" id="547442"/>
    <lineage>
        <taxon>Eukaryota</taxon>
        <taxon>Viridiplantae</taxon>
        <taxon>Streptophyta</taxon>
        <taxon>Embryophyta</taxon>
        <taxon>Tracheophyta</taxon>
        <taxon>Spermatophyta</taxon>
        <taxon>Magnoliopsida</taxon>
        <taxon>Liliopsida</taxon>
        <taxon>Poales</taxon>
        <taxon>Poaceae</taxon>
        <taxon>PACMAD clade</taxon>
        <taxon>Panicoideae</taxon>
        <taxon>Andropogonodae</taxon>
        <taxon>Paspaleae</taxon>
        <taxon>Paspalinae</taxon>
        <taxon>Paspalum</taxon>
    </lineage>
</organism>
<comment type="similarity">
    <text evidence="2">In the N-terminal section; belongs to the leguminous lectin family.</text>
</comment>
<sequence length="330" mass="36640">MINIWEYSVARKFSYPKLAAATNNFSEDRKLGAGSFGEVYRGDLQDPSMPPVAVKRLTTMMQRTMTDYVTEVTTLGRISHRNLVRLVGWCDGGGDGDNAKLLLVYELVARGSLDRHLHGSDSSDWRLLTWAERYKIVLDIGYAIVYLHTGCPSPILHRDIKPSNVMLDDDLVAKLGDFGLVRQAPGRGQGTLAGTAMIGSSDYIDPVCISNGTVSTASDMYSFGVLLLEMATGRDPAEMRESSIRQYALAEAVQESYRRAKVLQMADDRLNGNYVEWQMERVLVVGLLCVQAHRQDRPTIKESMAMLSYPAHTVPAVQLPMYPPITKTAE</sequence>
<dbReference type="EMBL" id="CP144745">
    <property type="protein sequence ID" value="WVZ49695.1"/>
    <property type="molecule type" value="Genomic_DNA"/>
</dbReference>
<keyword evidence="5 17" id="KW-0723">Serine/threonine-protein kinase</keyword>
<dbReference type="Proteomes" id="UP001341281">
    <property type="component" value="Chromosome 01"/>
</dbReference>
<evidence type="ECO:0000256" key="3">
    <source>
        <dbReference type="ARBA" id="ARBA00010217"/>
    </source>
</evidence>
<evidence type="ECO:0000256" key="4">
    <source>
        <dbReference type="ARBA" id="ARBA00022475"/>
    </source>
</evidence>
<dbReference type="SMART" id="SM00220">
    <property type="entry name" value="S_TKc"/>
    <property type="match status" value="1"/>
</dbReference>
<protein>
    <recommendedName>
        <fullName evidence="18">Protein kinase domain-containing protein</fullName>
    </recommendedName>
</protein>
<dbReference type="InterPro" id="IPR001245">
    <property type="entry name" value="Ser-Thr/Tyr_kinase_cat_dom"/>
</dbReference>
<evidence type="ECO:0000256" key="12">
    <source>
        <dbReference type="ARBA" id="ARBA00022989"/>
    </source>
</evidence>
<evidence type="ECO:0000256" key="7">
    <source>
        <dbReference type="ARBA" id="ARBA00022692"/>
    </source>
</evidence>
<dbReference type="PROSITE" id="PS00107">
    <property type="entry name" value="PROTEIN_KINASE_ATP"/>
    <property type="match status" value="1"/>
</dbReference>
<proteinExistence type="inferred from homology"/>
<accession>A0AAQ3SHU1</accession>
<dbReference type="InterPro" id="IPR008271">
    <property type="entry name" value="Ser/Thr_kinase_AS"/>
</dbReference>
<feature type="binding site" evidence="16">
    <location>
        <position position="55"/>
    </location>
    <ligand>
        <name>ATP</name>
        <dbReference type="ChEBI" id="CHEBI:30616"/>
    </ligand>
</feature>
<evidence type="ECO:0000313" key="19">
    <source>
        <dbReference type="EMBL" id="WVZ49695.1"/>
    </source>
</evidence>
<feature type="domain" description="Protein kinase" evidence="18">
    <location>
        <begin position="25"/>
        <end position="312"/>
    </location>
</feature>
<keyword evidence="8" id="KW-0732">Signal</keyword>
<evidence type="ECO:0000259" key="18">
    <source>
        <dbReference type="PROSITE" id="PS50011"/>
    </source>
</evidence>
<keyword evidence="4" id="KW-1003">Cell membrane</keyword>
<evidence type="ECO:0000256" key="1">
    <source>
        <dbReference type="ARBA" id="ARBA00004251"/>
    </source>
</evidence>
<dbReference type="InterPro" id="IPR011009">
    <property type="entry name" value="Kinase-like_dom_sf"/>
</dbReference>
<dbReference type="InterPro" id="IPR000719">
    <property type="entry name" value="Prot_kinase_dom"/>
</dbReference>
<evidence type="ECO:0000256" key="11">
    <source>
        <dbReference type="ARBA" id="ARBA00022840"/>
    </source>
</evidence>
<dbReference type="GO" id="GO:0005524">
    <property type="term" value="F:ATP binding"/>
    <property type="evidence" value="ECO:0007669"/>
    <property type="project" value="UniProtKB-UniRule"/>
</dbReference>
<evidence type="ECO:0000256" key="16">
    <source>
        <dbReference type="PROSITE-ProRule" id="PRU10141"/>
    </source>
</evidence>
<keyword evidence="14" id="KW-0675">Receptor</keyword>
<keyword evidence="12" id="KW-1133">Transmembrane helix</keyword>
<evidence type="ECO:0000256" key="13">
    <source>
        <dbReference type="ARBA" id="ARBA00023136"/>
    </source>
</evidence>
<dbReference type="SUPFAM" id="SSF56112">
    <property type="entry name" value="Protein kinase-like (PK-like)"/>
    <property type="match status" value="1"/>
</dbReference>
<keyword evidence="7" id="KW-0812">Transmembrane</keyword>
<keyword evidence="15" id="KW-0325">Glycoprotein</keyword>
<dbReference type="InterPro" id="IPR017441">
    <property type="entry name" value="Protein_kinase_ATP_BS"/>
</dbReference>
<evidence type="ECO:0000256" key="17">
    <source>
        <dbReference type="RuleBase" id="RU000304"/>
    </source>
</evidence>
<dbReference type="Gene3D" id="3.30.200.20">
    <property type="entry name" value="Phosphorylase Kinase, domain 1"/>
    <property type="match status" value="1"/>
</dbReference>
<evidence type="ECO:0000256" key="9">
    <source>
        <dbReference type="ARBA" id="ARBA00022741"/>
    </source>
</evidence>
<keyword evidence="13" id="KW-0472">Membrane</keyword>
<evidence type="ECO:0000256" key="15">
    <source>
        <dbReference type="ARBA" id="ARBA00023180"/>
    </source>
</evidence>
<evidence type="ECO:0000256" key="8">
    <source>
        <dbReference type="ARBA" id="ARBA00022729"/>
    </source>
</evidence>
<dbReference type="PROSITE" id="PS50011">
    <property type="entry name" value="PROTEIN_KINASE_DOM"/>
    <property type="match status" value="1"/>
</dbReference>
<reference evidence="19 20" key="1">
    <citation type="submission" date="2024-02" db="EMBL/GenBank/DDBJ databases">
        <title>High-quality chromosome-scale genome assembly of Pensacola bahiagrass (Paspalum notatum Flugge var. saurae).</title>
        <authorList>
            <person name="Vega J.M."/>
            <person name="Podio M."/>
            <person name="Orjuela J."/>
            <person name="Siena L.A."/>
            <person name="Pessino S.C."/>
            <person name="Combes M.C."/>
            <person name="Mariac C."/>
            <person name="Albertini E."/>
            <person name="Pupilli F."/>
            <person name="Ortiz J.P.A."/>
            <person name="Leblanc O."/>
        </authorList>
    </citation>
    <scope>NUCLEOTIDE SEQUENCE [LARGE SCALE GENOMIC DNA]</scope>
    <source>
        <strain evidence="19">R1</strain>
        <tissue evidence="19">Leaf</tissue>
    </source>
</reference>
<dbReference type="PANTHER" id="PTHR27007">
    <property type="match status" value="1"/>
</dbReference>
<dbReference type="Pfam" id="PF07714">
    <property type="entry name" value="PK_Tyr_Ser-Thr"/>
    <property type="match status" value="1"/>
</dbReference>
<evidence type="ECO:0000256" key="2">
    <source>
        <dbReference type="ARBA" id="ARBA00008536"/>
    </source>
</evidence>
<evidence type="ECO:0000256" key="5">
    <source>
        <dbReference type="ARBA" id="ARBA00022527"/>
    </source>
</evidence>
<keyword evidence="10" id="KW-0418">Kinase</keyword>
<keyword evidence="6" id="KW-0808">Transferase</keyword>